<dbReference type="PANTHER" id="PTHR39559:SF1">
    <property type="entry name" value="ISOCITRATE DEHYDROGENASE KINASE_PHOSPHATASE"/>
    <property type="match status" value="1"/>
</dbReference>
<dbReference type="GO" id="GO:0005737">
    <property type="term" value="C:cytoplasm"/>
    <property type="evidence" value="ECO:0007669"/>
    <property type="project" value="InterPro"/>
</dbReference>
<dbReference type="EMBL" id="JAWZZT010001198">
    <property type="protein sequence ID" value="MDX7018685.1"/>
    <property type="molecule type" value="Genomic_DNA"/>
</dbReference>
<dbReference type="Proteomes" id="UP001279012">
    <property type="component" value="Unassembled WGS sequence"/>
</dbReference>
<organism evidence="2 3">
    <name type="scientific">Klebsiella aerogenes</name>
    <name type="common">Enterobacter aerogenes</name>
    <dbReference type="NCBI Taxonomy" id="548"/>
    <lineage>
        <taxon>Bacteria</taxon>
        <taxon>Pseudomonadati</taxon>
        <taxon>Pseudomonadota</taxon>
        <taxon>Gammaproteobacteria</taxon>
        <taxon>Enterobacterales</taxon>
        <taxon>Enterobacteriaceae</taxon>
        <taxon>Klebsiella/Raoultella group</taxon>
        <taxon>Klebsiella</taxon>
    </lineage>
</organism>
<name>A0AAW9EBQ3_KLEAE</name>
<feature type="non-terminal residue" evidence="2">
    <location>
        <position position="87"/>
    </location>
</feature>
<feature type="non-terminal residue" evidence="2">
    <location>
        <position position="1"/>
    </location>
</feature>
<dbReference type="GO" id="GO:0016208">
    <property type="term" value="F:AMP binding"/>
    <property type="evidence" value="ECO:0007669"/>
    <property type="project" value="TreeGrafter"/>
</dbReference>
<evidence type="ECO:0000313" key="2">
    <source>
        <dbReference type="EMBL" id="MDX7018685.1"/>
    </source>
</evidence>
<dbReference type="AlphaFoldDB" id="A0AAW9EBQ3"/>
<dbReference type="GO" id="GO:0005524">
    <property type="term" value="F:ATP binding"/>
    <property type="evidence" value="ECO:0007669"/>
    <property type="project" value="InterPro"/>
</dbReference>
<reference evidence="2" key="1">
    <citation type="submission" date="2023-11" db="EMBL/GenBank/DDBJ databases">
        <title>Detection of rare carbapenemases in Enterobacterales - comparison of two colorimetric and two CIM-based carbapenemase assays.</title>
        <authorList>
            <person name="Schaffarczyk L."/>
            <person name="Noster J."/>
            <person name="Stelzer Y."/>
            <person name="Sattler J."/>
            <person name="Gatermann S."/>
            <person name="Hamprecht A."/>
        </authorList>
    </citation>
    <scope>NUCLEOTIDE SEQUENCE</scope>
    <source>
        <strain evidence="2">CIM-Cont-037</strain>
    </source>
</reference>
<evidence type="ECO:0000313" key="3">
    <source>
        <dbReference type="Proteomes" id="UP001279012"/>
    </source>
</evidence>
<dbReference type="InterPro" id="IPR046855">
    <property type="entry name" value="AceK_kinase"/>
</dbReference>
<dbReference type="GO" id="GO:0008772">
    <property type="term" value="F:[isocitrate dehydrogenase (NADP+)] kinase activity"/>
    <property type="evidence" value="ECO:0007669"/>
    <property type="project" value="InterPro"/>
</dbReference>
<dbReference type="Pfam" id="PF06315">
    <property type="entry name" value="AceK_kinase"/>
    <property type="match status" value="1"/>
</dbReference>
<dbReference type="InterPro" id="IPR010452">
    <property type="entry name" value="Isocitrate_DH_AceK"/>
</dbReference>
<accession>A0AAW9EBQ3</accession>
<proteinExistence type="predicted"/>
<protein>
    <submittedName>
        <fullName evidence="2">Isocitrate dehydrogenase kinase/phosphatase-domain containing protein</fullName>
    </submittedName>
</protein>
<feature type="domain" description="Isocitrate dehydrogenase kinase/phosphatase (AceK) kinase" evidence="1">
    <location>
        <begin position="1"/>
        <end position="87"/>
    </location>
</feature>
<dbReference type="GO" id="GO:0006006">
    <property type="term" value="P:glucose metabolic process"/>
    <property type="evidence" value="ECO:0007669"/>
    <property type="project" value="InterPro"/>
</dbReference>
<sequence length="87" mass="10364">CYRLVKEHDRVGRMADTQEFENFVIDKKRISNDLMAILEQEIPNKLEDLGDKLLISHLYMERRMTPLNIYMEQCDDKQLKAVVEDYG</sequence>
<dbReference type="PANTHER" id="PTHR39559">
    <property type="match status" value="1"/>
</dbReference>
<dbReference type="GO" id="GO:0004721">
    <property type="term" value="F:phosphoprotein phosphatase activity"/>
    <property type="evidence" value="ECO:0007669"/>
    <property type="project" value="TreeGrafter"/>
</dbReference>
<gene>
    <name evidence="2" type="ORF">SJ059_30120</name>
</gene>
<comment type="caution">
    <text evidence="2">The sequence shown here is derived from an EMBL/GenBank/DDBJ whole genome shotgun (WGS) entry which is preliminary data.</text>
</comment>
<keyword evidence="2" id="KW-0418">Kinase</keyword>
<keyword evidence="2" id="KW-0808">Transferase</keyword>
<evidence type="ECO:0000259" key="1">
    <source>
        <dbReference type="Pfam" id="PF06315"/>
    </source>
</evidence>